<name>A0ABN2RG76_9MICO</name>
<gene>
    <name evidence="1" type="ORF">GCM10009776_34660</name>
</gene>
<dbReference type="Proteomes" id="UP001499933">
    <property type="component" value="Unassembled WGS sequence"/>
</dbReference>
<sequence>MESPRMREGFAHDATVTIAPDGDADALGAAITVALCGRWDHDPPCPLAPHHTRAERTGDLVRLRTLFAVEPELERRVRDRIDDALHDARFVAPGGVTTRWRFEASERGEIREQERDHLGRLIGS</sequence>
<protein>
    <recommendedName>
        <fullName evidence="3">DUF3168 domain-containing protein</fullName>
    </recommendedName>
</protein>
<dbReference type="EMBL" id="BAAAOG010000010">
    <property type="protein sequence ID" value="GAA1968623.1"/>
    <property type="molecule type" value="Genomic_DNA"/>
</dbReference>
<keyword evidence="2" id="KW-1185">Reference proteome</keyword>
<proteinExistence type="predicted"/>
<organism evidence="1 2">
    <name type="scientific">Microbacterium deminutum</name>
    <dbReference type="NCBI Taxonomy" id="344164"/>
    <lineage>
        <taxon>Bacteria</taxon>
        <taxon>Bacillati</taxon>
        <taxon>Actinomycetota</taxon>
        <taxon>Actinomycetes</taxon>
        <taxon>Micrococcales</taxon>
        <taxon>Microbacteriaceae</taxon>
        <taxon>Microbacterium</taxon>
    </lineage>
</organism>
<dbReference type="RefSeq" id="WP_344097055.1">
    <property type="nucleotide sequence ID" value="NZ_BAAAOG010000010.1"/>
</dbReference>
<evidence type="ECO:0000313" key="1">
    <source>
        <dbReference type="EMBL" id="GAA1968623.1"/>
    </source>
</evidence>
<accession>A0ABN2RG76</accession>
<evidence type="ECO:0008006" key="3">
    <source>
        <dbReference type="Google" id="ProtNLM"/>
    </source>
</evidence>
<reference evidence="1 2" key="1">
    <citation type="journal article" date="2019" name="Int. J. Syst. Evol. Microbiol.">
        <title>The Global Catalogue of Microorganisms (GCM) 10K type strain sequencing project: providing services to taxonomists for standard genome sequencing and annotation.</title>
        <authorList>
            <consortium name="The Broad Institute Genomics Platform"/>
            <consortium name="The Broad Institute Genome Sequencing Center for Infectious Disease"/>
            <person name="Wu L."/>
            <person name="Ma J."/>
        </authorList>
    </citation>
    <scope>NUCLEOTIDE SEQUENCE [LARGE SCALE GENOMIC DNA]</scope>
    <source>
        <strain evidence="1 2">JCM 14901</strain>
    </source>
</reference>
<comment type="caution">
    <text evidence="1">The sequence shown here is derived from an EMBL/GenBank/DDBJ whole genome shotgun (WGS) entry which is preliminary data.</text>
</comment>
<evidence type="ECO:0000313" key="2">
    <source>
        <dbReference type="Proteomes" id="UP001499933"/>
    </source>
</evidence>